<dbReference type="Gene3D" id="1.20.1530.20">
    <property type="match status" value="1"/>
</dbReference>
<dbReference type="InterPro" id="IPR004710">
    <property type="entry name" value="Bilac:Na_transpt"/>
</dbReference>
<feature type="transmembrane region" description="Helical" evidence="5">
    <location>
        <begin position="157"/>
        <end position="179"/>
    </location>
</feature>
<dbReference type="Pfam" id="PF01758">
    <property type="entry name" value="SBF"/>
    <property type="match status" value="1"/>
</dbReference>
<feature type="transmembrane region" description="Helical" evidence="5">
    <location>
        <begin position="216"/>
        <end position="238"/>
    </location>
</feature>
<dbReference type="Proteomes" id="UP000317369">
    <property type="component" value="Chromosome"/>
</dbReference>
<protein>
    <submittedName>
        <fullName evidence="6">Sodium Bile acid symporter family protein</fullName>
    </submittedName>
</protein>
<sequence length="312" mass="33927">MDYARLHSSYTFIILFAALFGYFLLPIEIYQSTRDFIPLMLALVMLGMGLTITPHQLKALRSAGLFLILGIILQYTIMPLTAFAIAKILNLPPLLILGIILVGSSPGGTASNVITYLARGDVALSITLTTASTLLAPLLTPLWVYLLASQWIPIAPAPLFITITKIILVPVILGILIRIYWHPSKRILNQFLPVFSMLIIAIIVAVVVGLNRTTILSSYLIFIAVAIQFTIGLTAGYFSSNFIQSKQSRAKNKPRSRAVAIEVAMQNSGLAVALALAHFDPLAAVPGAIYSIFHNIAGVILASYWHSQPSKT</sequence>
<dbReference type="EMBL" id="CP036425">
    <property type="protein sequence ID" value="QDU31999.1"/>
    <property type="molecule type" value="Genomic_DNA"/>
</dbReference>
<evidence type="ECO:0000256" key="4">
    <source>
        <dbReference type="ARBA" id="ARBA00023136"/>
    </source>
</evidence>
<comment type="subcellular location">
    <subcellularLocation>
        <location evidence="1">Membrane</location>
        <topology evidence="1">Multi-pass membrane protein</topology>
    </subcellularLocation>
</comment>
<feature type="transmembrane region" description="Helical" evidence="5">
    <location>
        <begin position="36"/>
        <end position="53"/>
    </location>
</feature>
<dbReference type="GO" id="GO:0016020">
    <property type="term" value="C:membrane"/>
    <property type="evidence" value="ECO:0007669"/>
    <property type="project" value="UniProtKB-SubCell"/>
</dbReference>
<feature type="transmembrane region" description="Helical" evidence="5">
    <location>
        <begin position="285"/>
        <end position="305"/>
    </location>
</feature>
<keyword evidence="3 5" id="KW-1133">Transmembrane helix</keyword>
<feature type="transmembrane region" description="Helical" evidence="5">
    <location>
        <begin position="65"/>
        <end position="88"/>
    </location>
</feature>
<evidence type="ECO:0000256" key="1">
    <source>
        <dbReference type="ARBA" id="ARBA00004141"/>
    </source>
</evidence>
<evidence type="ECO:0000256" key="2">
    <source>
        <dbReference type="ARBA" id="ARBA00022692"/>
    </source>
</evidence>
<proteinExistence type="predicted"/>
<evidence type="ECO:0000256" key="5">
    <source>
        <dbReference type="SAM" id="Phobius"/>
    </source>
</evidence>
<evidence type="ECO:0000313" key="6">
    <source>
        <dbReference type="EMBL" id="QDU31999.1"/>
    </source>
</evidence>
<dbReference type="RefSeq" id="WP_145072835.1">
    <property type="nucleotide sequence ID" value="NZ_CP036425.1"/>
</dbReference>
<feature type="transmembrane region" description="Helical" evidence="5">
    <location>
        <begin position="12"/>
        <end position="30"/>
    </location>
</feature>
<name>A0A517YP63_9BACT</name>
<keyword evidence="7" id="KW-1185">Reference proteome</keyword>
<dbReference type="OrthoDB" id="9806785at2"/>
<feature type="transmembrane region" description="Helical" evidence="5">
    <location>
        <begin position="94"/>
        <end position="115"/>
    </location>
</feature>
<feature type="transmembrane region" description="Helical" evidence="5">
    <location>
        <begin position="191"/>
        <end position="210"/>
    </location>
</feature>
<dbReference type="PANTHER" id="PTHR10361">
    <property type="entry name" value="SODIUM-BILE ACID COTRANSPORTER"/>
    <property type="match status" value="1"/>
</dbReference>
<feature type="transmembrane region" description="Helical" evidence="5">
    <location>
        <begin position="259"/>
        <end position="279"/>
    </location>
</feature>
<dbReference type="InterPro" id="IPR038770">
    <property type="entry name" value="Na+/solute_symporter_sf"/>
</dbReference>
<keyword evidence="2 5" id="KW-0812">Transmembrane</keyword>
<evidence type="ECO:0000313" key="7">
    <source>
        <dbReference type="Proteomes" id="UP000317369"/>
    </source>
</evidence>
<dbReference type="AlphaFoldDB" id="A0A517YP63"/>
<feature type="transmembrane region" description="Helical" evidence="5">
    <location>
        <begin position="122"/>
        <end position="145"/>
    </location>
</feature>
<dbReference type="PANTHER" id="PTHR10361:SF28">
    <property type="entry name" value="P3 PROTEIN-RELATED"/>
    <property type="match status" value="1"/>
</dbReference>
<dbReference type="InterPro" id="IPR002657">
    <property type="entry name" value="BilAc:Na_symport/Acr3"/>
</dbReference>
<keyword evidence="4 5" id="KW-0472">Membrane</keyword>
<organism evidence="6 7">
    <name type="scientific">Poriferisphaera corsica</name>
    <dbReference type="NCBI Taxonomy" id="2528020"/>
    <lineage>
        <taxon>Bacteria</taxon>
        <taxon>Pseudomonadati</taxon>
        <taxon>Planctomycetota</taxon>
        <taxon>Phycisphaerae</taxon>
        <taxon>Phycisphaerales</taxon>
        <taxon>Phycisphaeraceae</taxon>
        <taxon>Poriferisphaera</taxon>
    </lineage>
</organism>
<evidence type="ECO:0000256" key="3">
    <source>
        <dbReference type="ARBA" id="ARBA00022989"/>
    </source>
</evidence>
<accession>A0A517YP63</accession>
<reference evidence="6 7" key="1">
    <citation type="submission" date="2019-02" db="EMBL/GenBank/DDBJ databases">
        <title>Deep-cultivation of Planctomycetes and their phenomic and genomic characterization uncovers novel biology.</title>
        <authorList>
            <person name="Wiegand S."/>
            <person name="Jogler M."/>
            <person name="Boedeker C."/>
            <person name="Pinto D."/>
            <person name="Vollmers J."/>
            <person name="Rivas-Marin E."/>
            <person name="Kohn T."/>
            <person name="Peeters S.H."/>
            <person name="Heuer A."/>
            <person name="Rast P."/>
            <person name="Oberbeckmann S."/>
            <person name="Bunk B."/>
            <person name="Jeske O."/>
            <person name="Meyerdierks A."/>
            <person name="Storesund J.E."/>
            <person name="Kallscheuer N."/>
            <person name="Luecker S."/>
            <person name="Lage O.M."/>
            <person name="Pohl T."/>
            <person name="Merkel B.J."/>
            <person name="Hornburger P."/>
            <person name="Mueller R.-W."/>
            <person name="Bruemmer F."/>
            <person name="Labrenz M."/>
            <person name="Spormann A.M."/>
            <person name="Op den Camp H."/>
            <person name="Overmann J."/>
            <person name="Amann R."/>
            <person name="Jetten M.S.M."/>
            <person name="Mascher T."/>
            <person name="Medema M.H."/>
            <person name="Devos D.P."/>
            <person name="Kaster A.-K."/>
            <person name="Ovreas L."/>
            <person name="Rohde M."/>
            <person name="Galperin M.Y."/>
            <person name="Jogler C."/>
        </authorList>
    </citation>
    <scope>NUCLEOTIDE SEQUENCE [LARGE SCALE GENOMIC DNA]</scope>
    <source>
        <strain evidence="6 7">KS4</strain>
    </source>
</reference>
<gene>
    <name evidence="6" type="ORF">KS4_00270</name>
</gene>
<dbReference type="KEGG" id="pcor:KS4_00270"/>